<feature type="signal peptide" evidence="1">
    <location>
        <begin position="1"/>
        <end position="19"/>
    </location>
</feature>
<dbReference type="InterPro" id="IPR041033">
    <property type="entry name" value="SpaA_PFL_dom_1"/>
</dbReference>
<evidence type="ECO:0000256" key="1">
    <source>
        <dbReference type="SAM" id="SignalP"/>
    </source>
</evidence>
<comment type="caution">
    <text evidence="3">The sequence shown here is derived from an EMBL/GenBank/DDBJ whole genome shotgun (WGS) entry which is preliminary data.</text>
</comment>
<dbReference type="EMBL" id="JABBNU010000006">
    <property type="protein sequence ID" value="NMM48852.1"/>
    <property type="molecule type" value="Genomic_DNA"/>
</dbReference>
<dbReference type="Proteomes" id="UP000559010">
    <property type="component" value="Unassembled WGS sequence"/>
</dbReference>
<organism evidence="3 4">
    <name type="scientific">Marinigracilibium pacificum</name>
    <dbReference type="NCBI Taxonomy" id="2729599"/>
    <lineage>
        <taxon>Bacteria</taxon>
        <taxon>Pseudomonadati</taxon>
        <taxon>Bacteroidota</taxon>
        <taxon>Cytophagia</taxon>
        <taxon>Cytophagales</taxon>
        <taxon>Flammeovirgaceae</taxon>
        <taxon>Marinigracilibium</taxon>
    </lineage>
</organism>
<dbReference type="SUPFAM" id="SSF49478">
    <property type="entry name" value="Cna protein B-type domain"/>
    <property type="match status" value="1"/>
</dbReference>
<dbReference type="Gene3D" id="2.60.40.10">
    <property type="entry name" value="Immunoglobulins"/>
    <property type="match status" value="1"/>
</dbReference>
<gene>
    <name evidence="3" type="ORF">HH304_10610</name>
</gene>
<feature type="chain" id="PRO_5032876905" evidence="1">
    <location>
        <begin position="20"/>
        <end position="124"/>
    </location>
</feature>
<evidence type="ECO:0000259" key="2">
    <source>
        <dbReference type="Pfam" id="PF17802"/>
    </source>
</evidence>
<feature type="domain" description="SpaA-like prealbumin fold" evidence="2">
    <location>
        <begin position="35"/>
        <end position="102"/>
    </location>
</feature>
<sequence>MRNLVFLLALLTSSVINFSFVSDSVVENQIFTTSLRLTVLDELGNPVEGAEVKLYKTEDDYNSSENHVKEVYKTDQKGRVVIKDLDMEKYYVNVEKGDLNNYMTGNIVGPLENGKMNRANIIIN</sequence>
<name>A0A848J6W5_9BACT</name>
<evidence type="ECO:0000313" key="3">
    <source>
        <dbReference type="EMBL" id="NMM48852.1"/>
    </source>
</evidence>
<protein>
    <submittedName>
        <fullName evidence="3">DUF2606 family protein</fullName>
    </submittedName>
</protein>
<dbReference type="RefSeq" id="WP_169681222.1">
    <property type="nucleotide sequence ID" value="NZ_JABBNU010000006.1"/>
</dbReference>
<evidence type="ECO:0000313" key="4">
    <source>
        <dbReference type="Proteomes" id="UP000559010"/>
    </source>
</evidence>
<reference evidence="3 4" key="1">
    <citation type="submission" date="2020-04" db="EMBL/GenBank/DDBJ databases">
        <title>Flammeovirgaceae bacterium KN852 isolated from deep sea.</title>
        <authorList>
            <person name="Zhang D.-C."/>
        </authorList>
    </citation>
    <scope>NUCLEOTIDE SEQUENCE [LARGE SCALE GENOMIC DNA]</scope>
    <source>
        <strain evidence="3 4">KN852</strain>
    </source>
</reference>
<dbReference type="InterPro" id="IPR013783">
    <property type="entry name" value="Ig-like_fold"/>
</dbReference>
<keyword evidence="4" id="KW-1185">Reference proteome</keyword>
<proteinExistence type="predicted"/>
<keyword evidence="1" id="KW-0732">Signal</keyword>
<dbReference type="Pfam" id="PF17802">
    <property type="entry name" value="SpaA"/>
    <property type="match status" value="1"/>
</dbReference>
<accession>A0A848J6W5</accession>
<dbReference type="AlphaFoldDB" id="A0A848J6W5"/>